<feature type="region of interest" description="Disordered" evidence="1">
    <location>
        <begin position="647"/>
        <end position="670"/>
    </location>
</feature>
<dbReference type="KEGG" id="dqu:106745606"/>
<feature type="compositionally biased region" description="Polar residues" evidence="1">
    <location>
        <begin position="73"/>
        <end position="89"/>
    </location>
</feature>
<organism evidence="2 3">
    <name type="scientific">Dinoponera quadriceps</name>
    <name type="common">South American ant</name>
    <dbReference type="NCBI Taxonomy" id="609295"/>
    <lineage>
        <taxon>Eukaryota</taxon>
        <taxon>Metazoa</taxon>
        <taxon>Ecdysozoa</taxon>
        <taxon>Arthropoda</taxon>
        <taxon>Hexapoda</taxon>
        <taxon>Insecta</taxon>
        <taxon>Pterygota</taxon>
        <taxon>Neoptera</taxon>
        <taxon>Endopterygota</taxon>
        <taxon>Hymenoptera</taxon>
        <taxon>Apocrita</taxon>
        <taxon>Aculeata</taxon>
        <taxon>Formicoidea</taxon>
        <taxon>Formicidae</taxon>
        <taxon>Ponerinae</taxon>
        <taxon>Ponerini</taxon>
        <taxon>Dinoponera</taxon>
    </lineage>
</organism>
<feature type="region of interest" description="Disordered" evidence="1">
    <location>
        <begin position="726"/>
        <end position="745"/>
    </location>
</feature>
<gene>
    <name evidence="3" type="primary">LOC106745606</name>
</gene>
<evidence type="ECO:0000313" key="2">
    <source>
        <dbReference type="Proteomes" id="UP000515204"/>
    </source>
</evidence>
<dbReference type="GeneID" id="106745606"/>
<keyword evidence="2" id="KW-1185">Reference proteome</keyword>
<proteinExistence type="predicted"/>
<dbReference type="RefSeq" id="XP_014476849.1">
    <property type="nucleotide sequence ID" value="XM_014621363.1"/>
</dbReference>
<accession>A0A6P3XG08</accession>
<protein>
    <submittedName>
        <fullName evidence="3">Uncharacterized protein LOC106745606 isoform X1</fullName>
    </submittedName>
</protein>
<dbReference type="Proteomes" id="UP000515204">
    <property type="component" value="Unplaced"/>
</dbReference>
<feature type="compositionally biased region" description="Basic and acidic residues" evidence="1">
    <location>
        <begin position="305"/>
        <end position="325"/>
    </location>
</feature>
<evidence type="ECO:0000313" key="3">
    <source>
        <dbReference type="RefSeq" id="XP_014476849.1"/>
    </source>
</evidence>
<dbReference type="OrthoDB" id="6348149at2759"/>
<evidence type="ECO:0000256" key="1">
    <source>
        <dbReference type="SAM" id="MobiDB-lite"/>
    </source>
</evidence>
<feature type="region of interest" description="Disordered" evidence="1">
    <location>
        <begin position="516"/>
        <end position="548"/>
    </location>
</feature>
<name>A0A6P3XG08_DINQU</name>
<feature type="compositionally biased region" description="Gly residues" evidence="1">
    <location>
        <begin position="726"/>
        <end position="737"/>
    </location>
</feature>
<feature type="compositionally biased region" description="Basic residues" evidence="1">
    <location>
        <begin position="121"/>
        <end position="134"/>
    </location>
</feature>
<feature type="compositionally biased region" description="Polar residues" evidence="1">
    <location>
        <begin position="534"/>
        <end position="543"/>
    </location>
</feature>
<reference evidence="3" key="1">
    <citation type="submission" date="2025-08" db="UniProtKB">
        <authorList>
            <consortium name="RefSeq"/>
        </authorList>
    </citation>
    <scope>IDENTIFICATION</scope>
</reference>
<feature type="region of interest" description="Disordered" evidence="1">
    <location>
        <begin position="236"/>
        <end position="263"/>
    </location>
</feature>
<feature type="region of interest" description="Disordered" evidence="1">
    <location>
        <begin position="155"/>
        <end position="184"/>
    </location>
</feature>
<feature type="region of interest" description="Disordered" evidence="1">
    <location>
        <begin position="300"/>
        <end position="325"/>
    </location>
</feature>
<dbReference type="AlphaFoldDB" id="A0A6P3XG08"/>
<sequence>MLPESNFPVTGGTMQTEEVVPRAQSIGIDSGLTDGLQHHLHHSVHLRCPLPPLIHMAVKQEPQEEEEPRSRDANTLSSQVDAGNAASSVDSKHGQQVAHHQIPGLGENSTLTVPDPANRGRPSRGRRKSRWKLKFHHQALPPEYLDHYEASLAQENLNSSSSPPRVIEPTAPSPAPTSSTSTPSPIAADVHGWLQRIAAMQQELCPQLASPQCPATFGHQVPQTGTRRSVITSASSQAYNPPYPNHHAQQTQPSSRPPMKYSDLPYMGEITLDNSKPRRGRKPKKADICHLIYKNYGTILPGTPGHEEKRLSPRGDKQDPRERVSPHVPFQRTDVQNRISSLLEKRLTQETRRSFALSESAREQDEPLNLCIRDLNQLKIRLLRKHGNVYEPGQVKSETSSDGEEVECLSAGGFTSEPIANYSEPAHRPGNLVNHNNNVIDPMIGPNSGFVYWPNAGVFIHPMALQSQLLYYQKVAQGDRCPSRAVPADQPPREQKIVPKSIYSMMETKGAAAPLLSQPATNAPPSPRPKRNAPLSQHQGQQPTKRKRSAIFIPPMPTENNNPATEVSICKFKFTGGAKPSLQEKKSLSVDSGGNFRYYSGTGDKSMRGYEFFPREALQQPAGQPGASSAAGAFLSAAGERIQPAAACQRNAGQDDGRRKRKTRKSLQREKLEQTFKEKGFLIQTQQLESAEGATYCKFRQLRKFTRYLFRSWKDYLPGNVRELSGGGGGAPGGEGAGTATDGDVTDVDVDNGAVLVHSPVPHGNLLDVPNSFVEDHRTLT</sequence>
<feature type="region of interest" description="Disordered" evidence="1">
    <location>
        <begin position="60"/>
        <end position="134"/>
    </location>
</feature>